<protein>
    <submittedName>
        <fullName evidence="2">Uncharacterized protein</fullName>
    </submittedName>
</protein>
<dbReference type="EMBL" id="KV417594">
    <property type="protein sequence ID" value="KZP16359.1"/>
    <property type="molecule type" value="Genomic_DNA"/>
</dbReference>
<accession>A0A166F2B8</accession>
<organism evidence="2 3">
    <name type="scientific">Athelia psychrophila</name>
    <dbReference type="NCBI Taxonomy" id="1759441"/>
    <lineage>
        <taxon>Eukaryota</taxon>
        <taxon>Fungi</taxon>
        <taxon>Dikarya</taxon>
        <taxon>Basidiomycota</taxon>
        <taxon>Agaricomycotina</taxon>
        <taxon>Agaricomycetes</taxon>
        <taxon>Agaricomycetidae</taxon>
        <taxon>Atheliales</taxon>
        <taxon>Atheliaceae</taxon>
        <taxon>Athelia</taxon>
    </lineage>
</organism>
<dbReference type="OrthoDB" id="3153758at2759"/>
<reference evidence="2 3" key="1">
    <citation type="journal article" date="2016" name="Mol. Biol. Evol.">
        <title>Comparative Genomics of Early-Diverging Mushroom-Forming Fungi Provides Insights into the Origins of Lignocellulose Decay Capabilities.</title>
        <authorList>
            <person name="Nagy L.G."/>
            <person name="Riley R."/>
            <person name="Tritt A."/>
            <person name="Adam C."/>
            <person name="Daum C."/>
            <person name="Floudas D."/>
            <person name="Sun H."/>
            <person name="Yadav J.S."/>
            <person name="Pangilinan J."/>
            <person name="Larsson K.H."/>
            <person name="Matsuura K."/>
            <person name="Barry K."/>
            <person name="Labutti K."/>
            <person name="Kuo R."/>
            <person name="Ohm R.A."/>
            <person name="Bhattacharya S.S."/>
            <person name="Shirouzu T."/>
            <person name="Yoshinaga Y."/>
            <person name="Martin F.M."/>
            <person name="Grigoriev I.V."/>
            <person name="Hibbett D.S."/>
        </authorList>
    </citation>
    <scope>NUCLEOTIDE SEQUENCE [LARGE SCALE GENOMIC DNA]</scope>
    <source>
        <strain evidence="2 3">CBS 109695</strain>
    </source>
</reference>
<proteinExistence type="predicted"/>
<keyword evidence="1" id="KW-0812">Transmembrane</keyword>
<dbReference type="Proteomes" id="UP000076532">
    <property type="component" value="Unassembled WGS sequence"/>
</dbReference>
<dbReference type="AlphaFoldDB" id="A0A166F2B8"/>
<dbReference type="STRING" id="436010.A0A166F2B8"/>
<evidence type="ECO:0000313" key="2">
    <source>
        <dbReference type="EMBL" id="KZP16359.1"/>
    </source>
</evidence>
<gene>
    <name evidence="2" type="ORF">FIBSPDRAFT_958082</name>
</gene>
<keyword evidence="1" id="KW-1133">Transmembrane helix</keyword>
<sequence>MLSPPPSYDSGIEGDPLLHEQKKQQTVFTLPSFTNKLSLLLIVAAFSLYHISWWVLWDAGRQNGNLLQWEKELEMNKVQEMRREMEWEQELEMNRVQEMRREMEWEQELKMKRMQEMRREMEWDRKVDSKRKKERAREARWHMSQEQRERLGLRWDEPLAGPCISYGVRTYQARLLVTAGYDYNPIVPCREMTLNIQGVSLNASRCESRGNEIWGHWKIENDPFCTPIFHDWREDACVAPGSRRRLASARLDYISSKEEGAQLCASTPIRFKDMHFNRPLTCEWSIWGLWGHWEYDDDSC</sequence>
<feature type="transmembrane region" description="Helical" evidence="1">
    <location>
        <begin position="37"/>
        <end position="57"/>
    </location>
</feature>
<name>A0A166F2B8_9AGAM</name>
<keyword evidence="3" id="KW-1185">Reference proteome</keyword>
<evidence type="ECO:0000313" key="3">
    <source>
        <dbReference type="Proteomes" id="UP000076532"/>
    </source>
</evidence>
<evidence type="ECO:0000256" key="1">
    <source>
        <dbReference type="SAM" id="Phobius"/>
    </source>
</evidence>
<keyword evidence="1" id="KW-0472">Membrane</keyword>